<sequence>MVRGRFPMALASILPNDGEYDQPNCPMLDQSDGHNISIAQINKDETGTCQYTEREKLLHLVQEANSSVWESTFVDYSQFNEADLLVHTGLHHPSVAEICLSYGLFHFISPTDRHVSNICIARQDL</sequence>
<reference evidence="6" key="1">
    <citation type="submission" date="2021-02" db="EMBL/GenBank/DDBJ databases">
        <authorList>
            <person name="Nowell W R."/>
        </authorList>
    </citation>
    <scope>NUCLEOTIDE SEQUENCE</scope>
</reference>
<keyword evidence="7" id="KW-1185">Reference proteome</keyword>
<dbReference type="Proteomes" id="UP000663887">
    <property type="component" value="Unassembled WGS sequence"/>
</dbReference>
<dbReference type="EMBL" id="CAJOBG010006990">
    <property type="protein sequence ID" value="CAF4203474.1"/>
    <property type="molecule type" value="Genomic_DNA"/>
</dbReference>
<accession>A0A820B7I3</accession>
<evidence type="ECO:0000313" key="7">
    <source>
        <dbReference type="Proteomes" id="UP000663866"/>
    </source>
</evidence>
<dbReference type="EMBL" id="CAJOBF010001996">
    <property type="protein sequence ID" value="CAF4001778.1"/>
    <property type="molecule type" value="Genomic_DNA"/>
</dbReference>
<comment type="caution">
    <text evidence="6">The sequence shown here is derived from an EMBL/GenBank/DDBJ whole genome shotgun (WGS) entry which is preliminary data.</text>
</comment>
<dbReference type="EMBL" id="CAJNRG010010054">
    <property type="protein sequence ID" value="CAF2118334.1"/>
    <property type="molecule type" value="Genomic_DNA"/>
</dbReference>
<dbReference type="EMBL" id="CAJOBI010002248">
    <property type="protein sequence ID" value="CAF3920387.1"/>
    <property type="molecule type" value="Genomic_DNA"/>
</dbReference>
<evidence type="ECO:0000313" key="2">
    <source>
        <dbReference type="EMBL" id="CAF2118334.1"/>
    </source>
</evidence>
<evidence type="ECO:0000313" key="1">
    <source>
        <dbReference type="EMBL" id="CAF1915578.1"/>
    </source>
</evidence>
<dbReference type="Proteomes" id="UP000663842">
    <property type="component" value="Unassembled WGS sequence"/>
</dbReference>
<dbReference type="EMBL" id="CAJNRF010016384">
    <property type="protein sequence ID" value="CAF2194999.1"/>
    <property type="molecule type" value="Genomic_DNA"/>
</dbReference>
<dbReference type="AlphaFoldDB" id="A0A820B7I3"/>
<proteinExistence type="predicted"/>
<dbReference type="Proteomes" id="UP000663856">
    <property type="component" value="Unassembled WGS sequence"/>
</dbReference>
<gene>
    <name evidence="1" type="ORF">MBJ925_LOCUS1196</name>
    <name evidence="6" type="ORF">OVN521_LOCUS26515</name>
    <name evidence="4" type="ORF">SMN809_LOCUS7634</name>
    <name evidence="5" type="ORF">UXM345_LOCUS16219</name>
    <name evidence="3" type="ORF">WKI299_LOCUS34191</name>
    <name evidence="2" type="ORF">XDN619_LOCUS22131</name>
</gene>
<dbReference type="Proteomes" id="UP000663866">
    <property type="component" value="Unassembled WGS sequence"/>
</dbReference>
<evidence type="ECO:0000313" key="3">
    <source>
        <dbReference type="EMBL" id="CAF2194999.1"/>
    </source>
</evidence>
<evidence type="ECO:0000313" key="6">
    <source>
        <dbReference type="EMBL" id="CAF4203474.1"/>
    </source>
</evidence>
<dbReference type="Proteomes" id="UP000663824">
    <property type="component" value="Unassembled WGS sequence"/>
</dbReference>
<evidence type="ECO:0000313" key="5">
    <source>
        <dbReference type="EMBL" id="CAF4001778.1"/>
    </source>
</evidence>
<evidence type="ECO:0000313" key="4">
    <source>
        <dbReference type="EMBL" id="CAF3920387.1"/>
    </source>
</evidence>
<organism evidence="6 7">
    <name type="scientific">Rotaria magnacalcarata</name>
    <dbReference type="NCBI Taxonomy" id="392030"/>
    <lineage>
        <taxon>Eukaryota</taxon>
        <taxon>Metazoa</taxon>
        <taxon>Spiralia</taxon>
        <taxon>Gnathifera</taxon>
        <taxon>Rotifera</taxon>
        <taxon>Eurotatoria</taxon>
        <taxon>Bdelloidea</taxon>
        <taxon>Philodinida</taxon>
        <taxon>Philodinidae</taxon>
        <taxon>Rotaria</taxon>
    </lineage>
</organism>
<name>A0A820B7I3_9BILA</name>
<protein>
    <submittedName>
        <fullName evidence="6">Uncharacterized protein</fullName>
    </submittedName>
</protein>
<dbReference type="Proteomes" id="UP000676336">
    <property type="component" value="Unassembled WGS sequence"/>
</dbReference>
<dbReference type="EMBL" id="CAJNRE010000075">
    <property type="protein sequence ID" value="CAF1915578.1"/>
    <property type="molecule type" value="Genomic_DNA"/>
</dbReference>